<dbReference type="Proteomes" id="UP000324832">
    <property type="component" value="Unassembled WGS sequence"/>
</dbReference>
<dbReference type="InterPro" id="IPR007325">
    <property type="entry name" value="KFase/CYL"/>
</dbReference>
<keyword evidence="4" id="KW-1185">Reference proteome</keyword>
<dbReference type="GO" id="GO:0004061">
    <property type="term" value="F:arylformamidase activity"/>
    <property type="evidence" value="ECO:0007669"/>
    <property type="project" value="InterPro"/>
</dbReference>
<protein>
    <recommendedName>
        <fullName evidence="5">Cyclase</fullName>
    </recommendedName>
</protein>
<dbReference type="SUPFAM" id="SSF102198">
    <property type="entry name" value="Putative cyclase"/>
    <property type="match status" value="1"/>
</dbReference>
<organism evidence="3 4">
    <name type="scientific">Leptidea sinapis</name>
    <dbReference type="NCBI Taxonomy" id="189913"/>
    <lineage>
        <taxon>Eukaryota</taxon>
        <taxon>Metazoa</taxon>
        <taxon>Ecdysozoa</taxon>
        <taxon>Arthropoda</taxon>
        <taxon>Hexapoda</taxon>
        <taxon>Insecta</taxon>
        <taxon>Pterygota</taxon>
        <taxon>Neoptera</taxon>
        <taxon>Endopterygota</taxon>
        <taxon>Lepidoptera</taxon>
        <taxon>Glossata</taxon>
        <taxon>Ditrysia</taxon>
        <taxon>Papilionoidea</taxon>
        <taxon>Pieridae</taxon>
        <taxon>Dismorphiinae</taxon>
        <taxon>Leptidea</taxon>
    </lineage>
</organism>
<dbReference type="PANTHER" id="PTHR31118">
    <property type="entry name" value="CYCLASE-LIKE PROTEIN 2"/>
    <property type="match status" value="1"/>
</dbReference>
<comment type="similarity">
    <text evidence="1">Belongs to the Cyclase 1 superfamily.</text>
</comment>
<evidence type="ECO:0000313" key="4">
    <source>
        <dbReference type="Proteomes" id="UP000324832"/>
    </source>
</evidence>
<sequence>MFTYLRAILIIYSSFLYLVDANSQNINDLLLSDNYEFIDLSHPFDGNTIYWPNKQSFVYSKKVIKEMDDGTTYAENEFATSEHGGTHLDAPYHFNEKGERVGLISLEKLIVPLIIADVSSQVNDDPNFVLYKHHLDHMINDNFGKPCVIVFKFGWSKFIHNRQQYLGLGANNTLNFPGVSAEVMEWITSSYKNIVGVGVDVSSVDPGSSTSFSAHKIGAAAGLYNIENVNLNRPVPEYGCTAIVMPMKLTEGTGAPARFVALCPKKKQSS</sequence>
<evidence type="ECO:0000256" key="1">
    <source>
        <dbReference type="ARBA" id="ARBA00007865"/>
    </source>
</evidence>
<dbReference type="AlphaFoldDB" id="A0A5E4QHI2"/>
<reference evidence="3 4" key="1">
    <citation type="submission" date="2017-07" db="EMBL/GenBank/DDBJ databases">
        <authorList>
            <person name="Talla V."/>
            <person name="Backstrom N."/>
        </authorList>
    </citation>
    <scope>NUCLEOTIDE SEQUENCE [LARGE SCALE GENOMIC DNA]</scope>
</reference>
<dbReference type="GO" id="GO:0019441">
    <property type="term" value="P:L-tryptophan catabolic process to kynurenine"/>
    <property type="evidence" value="ECO:0007669"/>
    <property type="project" value="InterPro"/>
</dbReference>
<evidence type="ECO:0008006" key="5">
    <source>
        <dbReference type="Google" id="ProtNLM"/>
    </source>
</evidence>
<evidence type="ECO:0000256" key="2">
    <source>
        <dbReference type="SAM" id="SignalP"/>
    </source>
</evidence>
<dbReference type="Gene3D" id="3.50.30.50">
    <property type="entry name" value="Putative cyclase"/>
    <property type="match status" value="1"/>
</dbReference>
<dbReference type="PANTHER" id="PTHR31118:SF12">
    <property type="entry name" value="CYCLASE-LIKE PROTEIN 2"/>
    <property type="match status" value="1"/>
</dbReference>
<dbReference type="InterPro" id="IPR037175">
    <property type="entry name" value="KFase_sf"/>
</dbReference>
<feature type="signal peptide" evidence="2">
    <location>
        <begin position="1"/>
        <end position="21"/>
    </location>
</feature>
<dbReference type="EMBL" id="FZQP02003322">
    <property type="protein sequence ID" value="VVC97756.1"/>
    <property type="molecule type" value="Genomic_DNA"/>
</dbReference>
<keyword evidence="2" id="KW-0732">Signal</keyword>
<proteinExistence type="inferred from homology"/>
<dbReference type="Pfam" id="PF04199">
    <property type="entry name" value="Cyclase"/>
    <property type="match status" value="1"/>
</dbReference>
<feature type="chain" id="PRO_5023146126" description="Cyclase" evidence="2">
    <location>
        <begin position="22"/>
        <end position="270"/>
    </location>
</feature>
<accession>A0A5E4QHI2</accession>
<name>A0A5E4QHI2_9NEOP</name>
<evidence type="ECO:0000313" key="3">
    <source>
        <dbReference type="EMBL" id="VVC97756.1"/>
    </source>
</evidence>
<gene>
    <name evidence="3" type="ORF">LSINAPIS_LOCUS8972</name>
</gene>